<evidence type="ECO:0000256" key="1">
    <source>
        <dbReference type="SAM" id="SignalP"/>
    </source>
</evidence>
<name>A0A7D4DZN0_9BURK</name>
<organism evidence="2 3">
    <name type="scientific">Achromobacter pestifer</name>
    <dbReference type="NCBI Taxonomy" id="1353889"/>
    <lineage>
        <taxon>Bacteria</taxon>
        <taxon>Pseudomonadati</taxon>
        <taxon>Pseudomonadota</taxon>
        <taxon>Betaproteobacteria</taxon>
        <taxon>Burkholderiales</taxon>
        <taxon>Alcaligenaceae</taxon>
        <taxon>Achromobacter</taxon>
    </lineage>
</organism>
<evidence type="ECO:0000313" key="3">
    <source>
        <dbReference type="Proteomes" id="UP000500970"/>
    </source>
</evidence>
<evidence type="ECO:0000313" key="2">
    <source>
        <dbReference type="EMBL" id="QKH34510.1"/>
    </source>
</evidence>
<dbReference type="KEGG" id="apes:FOC84_05900"/>
<dbReference type="AlphaFoldDB" id="A0A7D4DZN0"/>
<sequence length="108" mass="11631">MSKLHYRLSLFLLGVSSSILPAAHAADGTIYFQGAIVEAASCTPQIQSRKAVVRLECDAERARAAGKPADRYRLGASRVKVDVQPVSLKARQAGQKDAQGYIVTLAYL</sequence>
<keyword evidence="3" id="KW-1185">Reference proteome</keyword>
<feature type="signal peptide" evidence="1">
    <location>
        <begin position="1"/>
        <end position="25"/>
    </location>
</feature>
<feature type="chain" id="PRO_5028823870" evidence="1">
    <location>
        <begin position="26"/>
        <end position="108"/>
    </location>
</feature>
<accession>A0A7D4DZN0</accession>
<dbReference type="RefSeq" id="WP_173143602.1">
    <property type="nucleotide sequence ID" value="NZ_CP053985.1"/>
</dbReference>
<reference evidence="2 3" key="1">
    <citation type="submission" date="2020-05" db="EMBL/GenBank/DDBJ databases">
        <title>FDA dAtabase for Regulatory Grade micrObial Sequences (FDA-ARGOS): Supporting development and validation of Infectious Disease Dx tests.</title>
        <authorList>
            <person name="Sproer C."/>
            <person name="Gronow S."/>
            <person name="Severitt S."/>
            <person name="Schroder I."/>
            <person name="Tallon L."/>
            <person name="Sadzewicz L."/>
            <person name="Zhao X."/>
            <person name="Vavikolanu K."/>
            <person name="Mehta A."/>
            <person name="Aluvathingal J."/>
            <person name="Nadendla S."/>
            <person name="Myers T."/>
            <person name="Yan Y."/>
            <person name="Sichtig H."/>
        </authorList>
    </citation>
    <scope>NUCLEOTIDE SEQUENCE [LARGE SCALE GENOMIC DNA]</scope>
    <source>
        <strain evidence="2 3">FDAARGOS_790</strain>
    </source>
</reference>
<dbReference type="EMBL" id="CP053985">
    <property type="protein sequence ID" value="QKH34510.1"/>
    <property type="molecule type" value="Genomic_DNA"/>
</dbReference>
<keyword evidence="1" id="KW-0732">Signal</keyword>
<gene>
    <name evidence="2" type="ORF">FOC84_05900</name>
</gene>
<protein>
    <submittedName>
        <fullName evidence="2">Type 1 fimbrial protein</fullName>
    </submittedName>
</protein>
<dbReference type="Proteomes" id="UP000500970">
    <property type="component" value="Chromosome"/>
</dbReference>
<proteinExistence type="predicted"/>